<dbReference type="AlphaFoldDB" id="A0A1L7N5X8"/>
<gene>
    <name evidence="2" type="ORF">KF715C_ch2820</name>
</gene>
<dbReference type="InterPro" id="IPR006531">
    <property type="entry name" value="Gp5/Vgr_OB"/>
</dbReference>
<dbReference type="Proteomes" id="UP000218731">
    <property type="component" value="Chromosome 1"/>
</dbReference>
<feature type="domain" description="Gp5/Type VI secretion system Vgr protein OB-fold" evidence="1">
    <location>
        <begin position="35"/>
        <end position="101"/>
    </location>
</feature>
<dbReference type="Pfam" id="PF18946">
    <property type="entry name" value="Apex"/>
    <property type="match status" value="1"/>
</dbReference>
<evidence type="ECO:0000259" key="1">
    <source>
        <dbReference type="Pfam" id="PF04717"/>
    </source>
</evidence>
<protein>
    <submittedName>
        <fullName evidence="2">Baseplate assembly protein</fullName>
    </submittedName>
</protein>
<dbReference type="InterPro" id="IPR037026">
    <property type="entry name" value="Vgr_OB-fold_dom_sf"/>
</dbReference>
<dbReference type="InterPro" id="IPR013046">
    <property type="entry name" value="GpV/Gp45"/>
</dbReference>
<dbReference type="NCBIfam" id="TIGR01644">
    <property type="entry name" value="phage_P2_V"/>
    <property type="match status" value="1"/>
</dbReference>
<proteinExistence type="predicted"/>
<dbReference type="InterPro" id="IPR044033">
    <property type="entry name" value="GpV-like_apex"/>
</dbReference>
<dbReference type="EMBL" id="AP015029">
    <property type="protein sequence ID" value="BAW20855.1"/>
    <property type="molecule type" value="Genomic_DNA"/>
</dbReference>
<evidence type="ECO:0000313" key="2">
    <source>
        <dbReference type="EMBL" id="BAW20855.1"/>
    </source>
</evidence>
<evidence type="ECO:0000313" key="3">
    <source>
        <dbReference type="Proteomes" id="UP000218731"/>
    </source>
</evidence>
<name>A0A1L7N5X8_PSEPU</name>
<sequence length="209" mass="22248">MLQAQRAALARAWRDHRAMNSIAELNRLLENLVRLGTIAEVQHAPPRVQVRTGGILTTWLPWLALRAGADREWDPPTVDEQVILLSPSGQLANGIAITGLFSDQIPANGDRAGLKRRTYADGAVVEYDSVAHHLRAILPSGGTSEVISDGGIRIVGDIVHEGNYTQTGNQKVTGKVEVSIDVIAAGISLVEHVHGGVMPGPGKTGSPVK</sequence>
<dbReference type="Gene3D" id="2.40.50.230">
    <property type="entry name" value="Gp5 N-terminal domain"/>
    <property type="match status" value="1"/>
</dbReference>
<accession>A0A1L7N5X8</accession>
<reference evidence="2 3" key="1">
    <citation type="submission" date="2015-11" db="EMBL/GenBank/DDBJ databases">
        <title>Complete genome sequencing of a biphenyl-degrading bacterium, Pseudomonas putida KF715 (=NBRC110667).</title>
        <authorList>
            <person name="Suenaga H."/>
            <person name="Fujihara N."/>
            <person name="Watanabe T."/>
            <person name="Hirose J."/>
            <person name="Kimura N."/>
            <person name="Yamazoe A."/>
            <person name="Hosoyama A."/>
            <person name="Shimodaira J."/>
            <person name="Furukawa K."/>
        </authorList>
    </citation>
    <scope>NUCLEOTIDE SEQUENCE [LARGE SCALE GENOMIC DNA]</scope>
    <source>
        <strain evidence="2 3">KF715</strain>
    </source>
</reference>
<dbReference type="Pfam" id="PF04717">
    <property type="entry name" value="Phage_base_V"/>
    <property type="match status" value="1"/>
</dbReference>
<organism evidence="2 3">
    <name type="scientific">Pseudomonas putida</name>
    <name type="common">Arthrobacter siderocapsulatus</name>
    <dbReference type="NCBI Taxonomy" id="303"/>
    <lineage>
        <taxon>Bacteria</taxon>
        <taxon>Pseudomonadati</taxon>
        <taxon>Pseudomonadota</taxon>
        <taxon>Gammaproteobacteria</taxon>
        <taxon>Pseudomonadales</taxon>
        <taxon>Pseudomonadaceae</taxon>
        <taxon>Pseudomonas</taxon>
    </lineage>
</organism>